<dbReference type="PaxDb" id="39947-A0A0P0VMC9"/>
<reference evidence="3" key="1">
    <citation type="journal article" date="2005" name="Nature">
        <title>The map-based sequence of the rice genome.</title>
        <authorList>
            <consortium name="International rice genome sequencing project (IRGSP)"/>
            <person name="Matsumoto T."/>
            <person name="Wu J."/>
            <person name="Kanamori H."/>
            <person name="Katayose Y."/>
            <person name="Fujisawa M."/>
            <person name="Namiki N."/>
            <person name="Mizuno H."/>
            <person name="Yamamoto K."/>
            <person name="Antonio B.A."/>
            <person name="Baba T."/>
            <person name="Sakata K."/>
            <person name="Nagamura Y."/>
            <person name="Aoki H."/>
            <person name="Arikawa K."/>
            <person name="Arita K."/>
            <person name="Bito T."/>
            <person name="Chiden Y."/>
            <person name="Fujitsuka N."/>
            <person name="Fukunaka R."/>
            <person name="Hamada M."/>
            <person name="Harada C."/>
            <person name="Hayashi A."/>
            <person name="Hijishita S."/>
            <person name="Honda M."/>
            <person name="Hosokawa S."/>
            <person name="Ichikawa Y."/>
            <person name="Idonuma A."/>
            <person name="Iijima M."/>
            <person name="Ikeda M."/>
            <person name="Ikeno M."/>
            <person name="Ito K."/>
            <person name="Ito S."/>
            <person name="Ito T."/>
            <person name="Ito Y."/>
            <person name="Ito Y."/>
            <person name="Iwabuchi A."/>
            <person name="Kamiya K."/>
            <person name="Karasawa W."/>
            <person name="Kurita K."/>
            <person name="Katagiri S."/>
            <person name="Kikuta A."/>
            <person name="Kobayashi H."/>
            <person name="Kobayashi N."/>
            <person name="Machita K."/>
            <person name="Maehara T."/>
            <person name="Masukawa M."/>
            <person name="Mizubayashi T."/>
            <person name="Mukai Y."/>
            <person name="Nagasaki H."/>
            <person name="Nagata Y."/>
            <person name="Naito S."/>
            <person name="Nakashima M."/>
            <person name="Nakama Y."/>
            <person name="Nakamichi Y."/>
            <person name="Nakamura M."/>
            <person name="Meguro A."/>
            <person name="Negishi M."/>
            <person name="Ohta I."/>
            <person name="Ohta T."/>
            <person name="Okamoto M."/>
            <person name="Ono N."/>
            <person name="Saji S."/>
            <person name="Sakaguchi M."/>
            <person name="Sakai K."/>
            <person name="Shibata M."/>
            <person name="Shimokawa T."/>
            <person name="Song J."/>
            <person name="Takazaki Y."/>
            <person name="Terasawa K."/>
            <person name="Tsugane M."/>
            <person name="Tsuji K."/>
            <person name="Ueda S."/>
            <person name="Waki K."/>
            <person name="Yamagata H."/>
            <person name="Yamamoto M."/>
            <person name="Yamamoto S."/>
            <person name="Yamane H."/>
            <person name="Yoshiki S."/>
            <person name="Yoshihara R."/>
            <person name="Yukawa K."/>
            <person name="Zhong H."/>
            <person name="Yano M."/>
            <person name="Yuan Q."/>
            <person name="Ouyang S."/>
            <person name="Liu J."/>
            <person name="Jones K.M."/>
            <person name="Gansberger K."/>
            <person name="Moffat K."/>
            <person name="Hill J."/>
            <person name="Bera J."/>
            <person name="Fadrosh D."/>
            <person name="Jin S."/>
            <person name="Johri S."/>
            <person name="Kim M."/>
            <person name="Overton L."/>
            <person name="Reardon M."/>
            <person name="Tsitrin T."/>
            <person name="Vuong H."/>
            <person name="Weaver B."/>
            <person name="Ciecko A."/>
            <person name="Tallon L."/>
            <person name="Jackson J."/>
            <person name="Pai G."/>
            <person name="Aken S.V."/>
            <person name="Utterback T."/>
            <person name="Reidmuller S."/>
            <person name="Feldblyum T."/>
            <person name="Hsiao J."/>
            <person name="Zismann V."/>
            <person name="Iobst S."/>
            <person name="de Vazeille A.R."/>
            <person name="Buell C.R."/>
            <person name="Ying K."/>
            <person name="Li Y."/>
            <person name="Lu T."/>
            <person name="Huang Y."/>
            <person name="Zhao Q."/>
            <person name="Feng Q."/>
            <person name="Zhang L."/>
            <person name="Zhu J."/>
            <person name="Weng Q."/>
            <person name="Mu J."/>
            <person name="Lu Y."/>
            <person name="Fan D."/>
            <person name="Liu Y."/>
            <person name="Guan J."/>
            <person name="Zhang Y."/>
            <person name="Yu S."/>
            <person name="Liu X."/>
            <person name="Zhang Y."/>
            <person name="Hong G."/>
            <person name="Han B."/>
            <person name="Choisne N."/>
            <person name="Demange N."/>
            <person name="Orjeda G."/>
            <person name="Samain S."/>
            <person name="Cattolico L."/>
            <person name="Pelletier E."/>
            <person name="Couloux A."/>
            <person name="Segurens B."/>
            <person name="Wincker P."/>
            <person name="D'Hont A."/>
            <person name="Scarpelli C."/>
            <person name="Weissenbach J."/>
            <person name="Salanoubat M."/>
            <person name="Quetier F."/>
            <person name="Yu Y."/>
            <person name="Kim H.R."/>
            <person name="Rambo T."/>
            <person name="Currie J."/>
            <person name="Collura K."/>
            <person name="Luo M."/>
            <person name="Yang T."/>
            <person name="Ammiraju J.S.S."/>
            <person name="Engler F."/>
            <person name="Soderlund C."/>
            <person name="Wing R.A."/>
            <person name="Palmer L.E."/>
            <person name="de la Bastide M."/>
            <person name="Spiegel L."/>
            <person name="Nascimento L."/>
            <person name="Zutavern T."/>
            <person name="O'Shaughnessy A."/>
            <person name="Dike S."/>
            <person name="Dedhia N."/>
            <person name="Preston R."/>
            <person name="Balija V."/>
            <person name="McCombie W.R."/>
            <person name="Chow T."/>
            <person name="Chen H."/>
            <person name="Chung M."/>
            <person name="Chen C."/>
            <person name="Shaw J."/>
            <person name="Wu H."/>
            <person name="Hsiao K."/>
            <person name="Chao Y."/>
            <person name="Chu M."/>
            <person name="Cheng C."/>
            <person name="Hour A."/>
            <person name="Lee P."/>
            <person name="Lin S."/>
            <person name="Lin Y."/>
            <person name="Liou J."/>
            <person name="Liu S."/>
            <person name="Hsing Y."/>
            <person name="Raghuvanshi S."/>
            <person name="Mohanty A."/>
            <person name="Bharti A.K."/>
            <person name="Gaur A."/>
            <person name="Gupta V."/>
            <person name="Kumar D."/>
            <person name="Ravi V."/>
            <person name="Vij S."/>
            <person name="Kapur A."/>
            <person name="Khurana P."/>
            <person name="Khurana P."/>
            <person name="Khurana J.P."/>
            <person name="Tyagi A.K."/>
            <person name="Gaikwad K."/>
            <person name="Singh A."/>
            <person name="Dalal V."/>
            <person name="Srivastava S."/>
            <person name="Dixit A."/>
            <person name="Pal A.K."/>
            <person name="Ghazi I.A."/>
            <person name="Yadav M."/>
            <person name="Pandit A."/>
            <person name="Bhargava A."/>
            <person name="Sureshbabu K."/>
            <person name="Batra K."/>
            <person name="Sharma T.R."/>
            <person name="Mohapatra T."/>
            <person name="Singh N.K."/>
            <person name="Messing J."/>
            <person name="Nelson A.B."/>
            <person name="Fuks G."/>
            <person name="Kavchok S."/>
            <person name="Keizer G."/>
            <person name="Linton E."/>
            <person name="Llaca V."/>
            <person name="Song R."/>
            <person name="Tanyolac B."/>
            <person name="Young S."/>
            <person name="Ho-Il K."/>
            <person name="Hahn J.H."/>
            <person name="Sangsakoo G."/>
            <person name="Vanavichit A."/>
            <person name="de Mattos Luiz.A.T."/>
            <person name="Zimmer P.D."/>
            <person name="Malone G."/>
            <person name="Dellagostin O."/>
            <person name="de Oliveira A.C."/>
            <person name="Bevan M."/>
            <person name="Bancroft I."/>
            <person name="Minx P."/>
            <person name="Cordum H."/>
            <person name="Wilson R."/>
            <person name="Cheng Z."/>
            <person name="Jin W."/>
            <person name="Jiang J."/>
            <person name="Leong S.A."/>
            <person name="Iwama H."/>
            <person name="Gojobori T."/>
            <person name="Itoh T."/>
            <person name="Niimura Y."/>
            <person name="Fujii Y."/>
            <person name="Habara T."/>
            <person name="Sakai H."/>
            <person name="Sato Y."/>
            <person name="Wilson G."/>
            <person name="Kumar K."/>
            <person name="McCouch S."/>
            <person name="Juretic N."/>
            <person name="Hoen D."/>
            <person name="Wright S."/>
            <person name="Bruskiewich R."/>
            <person name="Bureau T."/>
            <person name="Miyao A."/>
            <person name="Hirochika H."/>
            <person name="Nishikawa T."/>
            <person name="Kadowaki K."/>
            <person name="Sugiura M."/>
            <person name="Burr B."/>
            <person name="Sasaki T."/>
        </authorList>
    </citation>
    <scope>NUCLEOTIDE SEQUENCE [LARGE SCALE GENOMIC DNA]</scope>
    <source>
        <strain evidence="3">cv. Nipponbare</strain>
    </source>
</reference>
<evidence type="ECO:0000256" key="1">
    <source>
        <dbReference type="SAM" id="MobiDB-lite"/>
    </source>
</evidence>
<protein>
    <submittedName>
        <fullName evidence="2">Os02g0647950 protein</fullName>
    </submittedName>
</protein>
<reference evidence="2 3" key="3">
    <citation type="journal article" date="2013" name="Rice">
        <title>Improvement of the Oryza sativa Nipponbare reference genome using next generation sequence and optical map data.</title>
        <authorList>
            <person name="Kawahara Y."/>
            <person name="de la Bastide M."/>
            <person name="Hamilton J.P."/>
            <person name="Kanamori H."/>
            <person name="McCombie W.R."/>
            <person name="Ouyang S."/>
            <person name="Schwartz D.C."/>
            <person name="Tanaka T."/>
            <person name="Wu J."/>
            <person name="Zhou S."/>
            <person name="Childs K.L."/>
            <person name="Davidson R.M."/>
            <person name="Lin H."/>
            <person name="Quesada-Ocampo L."/>
            <person name="Vaillancourt B."/>
            <person name="Sakai H."/>
            <person name="Lee S.S."/>
            <person name="Kim J."/>
            <person name="Numa H."/>
            <person name="Itoh T."/>
            <person name="Buell C.R."/>
            <person name="Matsumoto T."/>
        </authorList>
    </citation>
    <scope>NUCLEOTIDE SEQUENCE [LARGE SCALE GENOMIC DNA]</scope>
    <source>
        <strain evidence="3">cv. Nipponbare</strain>
    </source>
</reference>
<evidence type="ECO:0000313" key="2">
    <source>
        <dbReference type="EMBL" id="BAS80035.1"/>
    </source>
</evidence>
<accession>A0A0P0VMC9</accession>
<proteinExistence type="predicted"/>
<evidence type="ECO:0000313" key="3">
    <source>
        <dbReference type="Proteomes" id="UP000059680"/>
    </source>
</evidence>
<name>A0A0P0VMC9_ORYSJ</name>
<feature type="region of interest" description="Disordered" evidence="1">
    <location>
        <begin position="65"/>
        <end position="94"/>
    </location>
</feature>
<gene>
    <name evidence="2" type="ordered locus">Os02g0647950</name>
    <name evidence="2" type="ORF">OSNPB_020647950</name>
</gene>
<reference evidence="2 3" key="2">
    <citation type="journal article" date="2013" name="Plant Cell Physiol.">
        <title>Rice Annotation Project Database (RAP-DB): an integrative and interactive database for rice genomics.</title>
        <authorList>
            <person name="Sakai H."/>
            <person name="Lee S.S."/>
            <person name="Tanaka T."/>
            <person name="Numa H."/>
            <person name="Kim J."/>
            <person name="Kawahara Y."/>
            <person name="Wakimoto H."/>
            <person name="Yang C.C."/>
            <person name="Iwamoto M."/>
            <person name="Abe T."/>
            <person name="Yamada Y."/>
            <person name="Muto A."/>
            <person name="Inokuchi H."/>
            <person name="Ikemura T."/>
            <person name="Matsumoto T."/>
            <person name="Sasaki T."/>
            <person name="Itoh T."/>
        </authorList>
    </citation>
    <scope>NUCLEOTIDE SEQUENCE [LARGE SCALE GENOMIC DNA]</scope>
    <source>
        <strain evidence="3">cv. Nipponbare</strain>
    </source>
</reference>
<sequence length="156" mass="16492">MEFVLPVKRTLSHLCSMSSSPTLGPPRTTFTALLSRYLGMLAARNAAVDGASSEGFRTTALPAAMAPESGSNAKPADRAFQQEKTSTTPSGSGTTIAVAGNATNGDSAFSEAAHFLRFCSVYLIDLTRIPTRLGTTRRGACRGRRGGRRRSPPPCR</sequence>
<feature type="compositionally biased region" description="Basic residues" evidence="1">
    <location>
        <begin position="139"/>
        <end position="156"/>
    </location>
</feature>
<dbReference type="Gramene" id="Os02t0647950-00">
    <property type="protein sequence ID" value="Os02t0647950-00"/>
    <property type="gene ID" value="Os02g0647950"/>
</dbReference>
<feature type="compositionally biased region" description="Low complexity" evidence="1">
    <location>
        <begin position="85"/>
        <end position="94"/>
    </location>
</feature>
<dbReference type="Proteomes" id="UP000059680">
    <property type="component" value="Chromosome 2"/>
</dbReference>
<keyword evidence="3" id="KW-1185">Reference proteome</keyword>
<dbReference type="EMBL" id="AP014958">
    <property type="protein sequence ID" value="BAS80035.1"/>
    <property type="molecule type" value="Genomic_DNA"/>
</dbReference>
<dbReference type="InParanoid" id="A0A0P0VMC9"/>
<organism evidence="2 3">
    <name type="scientific">Oryza sativa subsp. japonica</name>
    <name type="common">Rice</name>
    <dbReference type="NCBI Taxonomy" id="39947"/>
    <lineage>
        <taxon>Eukaryota</taxon>
        <taxon>Viridiplantae</taxon>
        <taxon>Streptophyta</taxon>
        <taxon>Embryophyta</taxon>
        <taxon>Tracheophyta</taxon>
        <taxon>Spermatophyta</taxon>
        <taxon>Magnoliopsida</taxon>
        <taxon>Liliopsida</taxon>
        <taxon>Poales</taxon>
        <taxon>Poaceae</taxon>
        <taxon>BOP clade</taxon>
        <taxon>Oryzoideae</taxon>
        <taxon>Oryzeae</taxon>
        <taxon>Oryzinae</taxon>
        <taxon>Oryza</taxon>
        <taxon>Oryza sativa</taxon>
    </lineage>
</organism>
<feature type="region of interest" description="Disordered" evidence="1">
    <location>
        <begin position="136"/>
        <end position="156"/>
    </location>
</feature>
<dbReference type="AlphaFoldDB" id="A0A0P0VMC9"/>